<organism evidence="12 13">
    <name type="scientific">Python bivittatus</name>
    <name type="common">Burmese python</name>
    <name type="synonym">Python molurus bivittatus</name>
    <dbReference type="NCBI Taxonomy" id="176946"/>
    <lineage>
        <taxon>Eukaryota</taxon>
        <taxon>Metazoa</taxon>
        <taxon>Chordata</taxon>
        <taxon>Craniata</taxon>
        <taxon>Vertebrata</taxon>
        <taxon>Euteleostomi</taxon>
        <taxon>Lepidosauria</taxon>
        <taxon>Squamata</taxon>
        <taxon>Bifurcata</taxon>
        <taxon>Unidentata</taxon>
        <taxon>Episquamata</taxon>
        <taxon>Toxicofera</taxon>
        <taxon>Serpentes</taxon>
        <taxon>Henophidia</taxon>
        <taxon>Pythonidae</taxon>
        <taxon>Python</taxon>
    </lineage>
</organism>
<keyword evidence="7 13" id="KW-0675">Receptor</keyword>
<dbReference type="GO" id="GO:0009897">
    <property type="term" value="C:external side of plasma membrane"/>
    <property type="evidence" value="ECO:0007669"/>
    <property type="project" value="TreeGrafter"/>
</dbReference>
<evidence type="ECO:0000256" key="8">
    <source>
        <dbReference type="ARBA" id="ARBA00023180"/>
    </source>
</evidence>
<evidence type="ECO:0000256" key="3">
    <source>
        <dbReference type="ARBA" id="ARBA00022729"/>
    </source>
</evidence>
<keyword evidence="5 10" id="KW-0472">Membrane</keyword>
<dbReference type="PANTHER" id="PTHR23037">
    <property type="entry name" value="CYTOKINE RECEPTOR"/>
    <property type="match status" value="1"/>
</dbReference>
<keyword evidence="8" id="KW-0325">Glycoprotein</keyword>
<dbReference type="InterPro" id="IPR013783">
    <property type="entry name" value="Ig-like_fold"/>
</dbReference>
<proteinExistence type="predicted"/>
<dbReference type="SUPFAM" id="SSF49265">
    <property type="entry name" value="Fibronectin type III"/>
    <property type="match status" value="2"/>
</dbReference>
<evidence type="ECO:0000313" key="12">
    <source>
        <dbReference type="Proteomes" id="UP000695026"/>
    </source>
</evidence>
<dbReference type="InterPro" id="IPR036116">
    <property type="entry name" value="FN3_sf"/>
</dbReference>
<dbReference type="Gene3D" id="2.60.40.10">
    <property type="entry name" value="Immunoglobulins"/>
    <property type="match status" value="3"/>
</dbReference>
<keyword evidence="6" id="KW-1015">Disulfide bond</keyword>
<evidence type="ECO:0000256" key="1">
    <source>
        <dbReference type="ARBA" id="ARBA00004479"/>
    </source>
</evidence>
<dbReference type="Pfam" id="PF09240">
    <property type="entry name" value="IL6Ra-bind"/>
    <property type="match status" value="1"/>
</dbReference>
<evidence type="ECO:0000256" key="2">
    <source>
        <dbReference type="ARBA" id="ARBA00022692"/>
    </source>
</evidence>
<dbReference type="KEGG" id="pbi:103062434"/>
<evidence type="ECO:0000256" key="4">
    <source>
        <dbReference type="ARBA" id="ARBA00022989"/>
    </source>
</evidence>
<evidence type="ECO:0000256" key="6">
    <source>
        <dbReference type="ARBA" id="ARBA00023157"/>
    </source>
</evidence>
<keyword evidence="12" id="KW-1185">Reference proteome</keyword>
<dbReference type="RefSeq" id="XP_007422454.2">
    <property type="nucleotide sequence ID" value="XM_007422392.3"/>
</dbReference>
<comment type="subcellular location">
    <subcellularLocation>
        <location evidence="1">Membrane</location>
        <topology evidence="1">Single-pass type I membrane protein</topology>
    </subcellularLocation>
</comment>
<dbReference type="OrthoDB" id="9940625at2759"/>
<dbReference type="OMA" id="RPVCASK"/>
<sequence>MSPLAHHAKPQQESARKPQATGALSILSSPSNINYVFNESTCNLSVRWDPVNFSVDSCKLMYHTALYNGKTWTETGWTPDHFKTLVVPLGKNLIFGLRTSCMKGSIERLKGEWFNISLAQNGTAETGAADLSCLCHNTQWMACSWKRGRNASHGTNYNLTFSHGRLVEGQQCRNYTIDGDMFHCAFPINCSGERKIAISVRSDSQDVQPVCMIIKEGKEKPDYLIKLDPPSNLKVIQGNDVLFLTWTPPLAWHGICYEAEINDRIGSRYEDNTNITITLEPKKYHTLRVRAVLDEVGTHCSKQRGPWSEWSERVHWDDREKNGTLTIALFVIIPLCAAVLTVLLLVHLKRIQLLIFPVIPDPEKVLKRMFEDQREEYQSVGHASEFIKPDRMSRNRTQDELAKENRSLILMTPSGNEKIRLLS</sequence>
<keyword evidence="4 10" id="KW-1133">Transmembrane helix</keyword>
<dbReference type="GeneID" id="103062434"/>
<accession>A0A9F2NGZ3</accession>
<evidence type="ECO:0000256" key="10">
    <source>
        <dbReference type="SAM" id="Phobius"/>
    </source>
</evidence>
<dbReference type="AlphaFoldDB" id="A0A9F2NGZ3"/>
<keyword evidence="2 10" id="KW-0812">Transmembrane</keyword>
<dbReference type="InterPro" id="IPR003961">
    <property type="entry name" value="FN3_dom"/>
</dbReference>
<keyword evidence="3" id="KW-0732">Signal</keyword>
<dbReference type="GO" id="GO:0004896">
    <property type="term" value="F:cytokine receptor activity"/>
    <property type="evidence" value="ECO:0007669"/>
    <property type="project" value="TreeGrafter"/>
</dbReference>
<dbReference type="Proteomes" id="UP000695026">
    <property type="component" value="Unplaced"/>
</dbReference>
<evidence type="ECO:0000259" key="11">
    <source>
        <dbReference type="SMART" id="SM00060"/>
    </source>
</evidence>
<evidence type="ECO:0000313" key="13">
    <source>
        <dbReference type="RefSeq" id="XP_007422454.2"/>
    </source>
</evidence>
<gene>
    <name evidence="13" type="primary">IL13RA1</name>
</gene>
<evidence type="ECO:0000256" key="9">
    <source>
        <dbReference type="SAM" id="MobiDB-lite"/>
    </source>
</evidence>
<reference evidence="13" key="1">
    <citation type="submission" date="2025-08" db="UniProtKB">
        <authorList>
            <consortium name="RefSeq"/>
        </authorList>
    </citation>
    <scope>IDENTIFICATION</scope>
    <source>
        <tissue evidence="13">Liver</tissue>
    </source>
</reference>
<dbReference type="CTD" id="3597"/>
<evidence type="ECO:0000256" key="7">
    <source>
        <dbReference type="ARBA" id="ARBA00023170"/>
    </source>
</evidence>
<feature type="domain" description="Fibronectin type-III" evidence="11">
    <location>
        <begin position="227"/>
        <end position="299"/>
    </location>
</feature>
<feature type="transmembrane region" description="Helical" evidence="10">
    <location>
        <begin position="325"/>
        <end position="346"/>
    </location>
</feature>
<dbReference type="CDD" id="cd00063">
    <property type="entry name" value="FN3"/>
    <property type="match status" value="1"/>
</dbReference>
<dbReference type="InterPro" id="IPR015321">
    <property type="entry name" value="TypeI_recpt_CBD"/>
</dbReference>
<feature type="region of interest" description="Disordered" evidence="9">
    <location>
        <begin position="1"/>
        <end position="21"/>
    </location>
</feature>
<protein>
    <submittedName>
        <fullName evidence="13">Interleukin-13 receptor subunit alpha-1 isoform X1</fullName>
    </submittedName>
</protein>
<dbReference type="PANTHER" id="PTHR23037:SF28">
    <property type="entry name" value="ERYTHROPOIETIN RECEPTOR"/>
    <property type="match status" value="1"/>
</dbReference>
<dbReference type="SMART" id="SM00060">
    <property type="entry name" value="FN3"/>
    <property type="match status" value="1"/>
</dbReference>
<name>A0A9F2NGZ3_PYTBI</name>
<evidence type="ECO:0000256" key="5">
    <source>
        <dbReference type="ARBA" id="ARBA00023136"/>
    </source>
</evidence>